<feature type="domain" description="RING-type" evidence="6">
    <location>
        <begin position="96"/>
        <end position="139"/>
    </location>
</feature>
<dbReference type="InterPro" id="IPR013083">
    <property type="entry name" value="Znf_RING/FYVE/PHD"/>
</dbReference>
<dbReference type="Proteomes" id="UP001158576">
    <property type="component" value="Chromosome 1"/>
</dbReference>
<dbReference type="SMART" id="SM00184">
    <property type="entry name" value="RING"/>
    <property type="match status" value="1"/>
</dbReference>
<accession>A0ABN7SRS6</accession>
<dbReference type="PROSITE" id="PS50089">
    <property type="entry name" value="ZF_RING_2"/>
    <property type="match status" value="1"/>
</dbReference>
<reference evidence="7 8" key="1">
    <citation type="submission" date="2021-04" db="EMBL/GenBank/DDBJ databases">
        <authorList>
            <person name="Bliznina A."/>
        </authorList>
    </citation>
    <scope>NUCLEOTIDE SEQUENCE [LARGE SCALE GENOMIC DNA]</scope>
</reference>
<sequence length="151" mass="18028">MMLLFEQELKIIIDQISFFYENKDLLKNVLHGAVGFNSGKEWVERRIIECKNEISKLEEEIKDRDRRIILEKEKISDMIEKKFMTYDDLVDLLPSCEICLEKYDTNEHWESCITVCGHKFGKSCIEKNFETSKRCPKCDKLYEKENIITLF</sequence>
<evidence type="ECO:0000259" key="6">
    <source>
        <dbReference type="PROSITE" id="PS50089"/>
    </source>
</evidence>
<evidence type="ECO:0000313" key="7">
    <source>
        <dbReference type="EMBL" id="CAG5103914.1"/>
    </source>
</evidence>
<evidence type="ECO:0000256" key="3">
    <source>
        <dbReference type="ARBA" id="ARBA00022833"/>
    </source>
</evidence>
<evidence type="ECO:0000256" key="4">
    <source>
        <dbReference type="PROSITE-ProRule" id="PRU00175"/>
    </source>
</evidence>
<keyword evidence="2 4" id="KW-0863">Zinc-finger</keyword>
<keyword evidence="5" id="KW-0175">Coiled coil</keyword>
<dbReference type="Gene3D" id="3.30.40.10">
    <property type="entry name" value="Zinc/RING finger domain, C3HC4 (zinc finger)"/>
    <property type="match status" value="1"/>
</dbReference>
<organism evidence="7 8">
    <name type="scientific">Oikopleura dioica</name>
    <name type="common">Tunicate</name>
    <dbReference type="NCBI Taxonomy" id="34765"/>
    <lineage>
        <taxon>Eukaryota</taxon>
        <taxon>Metazoa</taxon>
        <taxon>Chordata</taxon>
        <taxon>Tunicata</taxon>
        <taxon>Appendicularia</taxon>
        <taxon>Copelata</taxon>
        <taxon>Oikopleuridae</taxon>
        <taxon>Oikopleura</taxon>
    </lineage>
</organism>
<proteinExistence type="predicted"/>
<evidence type="ECO:0000313" key="8">
    <source>
        <dbReference type="Proteomes" id="UP001158576"/>
    </source>
</evidence>
<dbReference type="InterPro" id="IPR001841">
    <property type="entry name" value="Znf_RING"/>
</dbReference>
<feature type="coiled-coil region" evidence="5">
    <location>
        <begin position="40"/>
        <end position="74"/>
    </location>
</feature>
<dbReference type="Pfam" id="PF13639">
    <property type="entry name" value="zf-RING_2"/>
    <property type="match status" value="1"/>
</dbReference>
<dbReference type="SUPFAM" id="SSF57850">
    <property type="entry name" value="RING/U-box"/>
    <property type="match status" value="1"/>
</dbReference>
<keyword evidence="1" id="KW-0479">Metal-binding</keyword>
<gene>
    <name evidence="7" type="ORF">OKIOD_LOCUS9763</name>
</gene>
<protein>
    <submittedName>
        <fullName evidence="7">Oidioi.mRNA.OKI2018_I69.chr1.g998.t1.cds</fullName>
    </submittedName>
</protein>
<name>A0ABN7SRS6_OIKDI</name>
<keyword evidence="3" id="KW-0862">Zinc</keyword>
<dbReference type="EMBL" id="OU015566">
    <property type="protein sequence ID" value="CAG5103914.1"/>
    <property type="molecule type" value="Genomic_DNA"/>
</dbReference>
<evidence type="ECO:0000256" key="2">
    <source>
        <dbReference type="ARBA" id="ARBA00022771"/>
    </source>
</evidence>
<evidence type="ECO:0000256" key="1">
    <source>
        <dbReference type="ARBA" id="ARBA00022723"/>
    </source>
</evidence>
<evidence type="ECO:0000256" key="5">
    <source>
        <dbReference type="SAM" id="Coils"/>
    </source>
</evidence>
<keyword evidence="8" id="KW-1185">Reference proteome</keyword>